<dbReference type="Proteomes" id="UP000094669">
    <property type="component" value="Unassembled WGS sequence"/>
</dbReference>
<evidence type="ECO:0000313" key="2">
    <source>
        <dbReference type="Proteomes" id="UP000094669"/>
    </source>
</evidence>
<feature type="non-terminal residue" evidence="1">
    <location>
        <position position="1"/>
    </location>
</feature>
<keyword evidence="1" id="KW-0560">Oxidoreductase</keyword>
<dbReference type="EMBL" id="MCRM02000039">
    <property type="protein sequence ID" value="PNV71779.1"/>
    <property type="molecule type" value="Genomic_DNA"/>
</dbReference>
<comment type="caution">
    <text evidence="1">The sequence shown here is derived from an EMBL/GenBank/DDBJ whole genome shotgun (WGS) entry which is preliminary data.</text>
</comment>
<accession>A0ABX4YCU6</accession>
<keyword evidence="1" id="KW-0223">Dioxygenase</keyword>
<name>A0ABX4YCU6_9LEPT</name>
<dbReference type="SUPFAM" id="SSF53213">
    <property type="entry name" value="LigB-like"/>
    <property type="match status" value="1"/>
</dbReference>
<evidence type="ECO:0000313" key="1">
    <source>
        <dbReference type="EMBL" id="PNV71779.1"/>
    </source>
</evidence>
<keyword evidence="2" id="KW-1185">Reference proteome</keyword>
<protein>
    <submittedName>
        <fullName evidence="1">4,5-DOPA dioxygenase extradiol</fullName>
    </submittedName>
</protein>
<dbReference type="GO" id="GO:0051213">
    <property type="term" value="F:dioxygenase activity"/>
    <property type="evidence" value="ECO:0007669"/>
    <property type="project" value="UniProtKB-KW"/>
</dbReference>
<organism evidence="1 2">
    <name type="scientific">Leptospira inadai serovar Lyme</name>
    <dbReference type="NCBI Taxonomy" id="293084"/>
    <lineage>
        <taxon>Bacteria</taxon>
        <taxon>Pseudomonadati</taxon>
        <taxon>Spirochaetota</taxon>
        <taxon>Spirochaetia</taxon>
        <taxon>Leptospirales</taxon>
        <taxon>Leptospiraceae</taxon>
        <taxon>Leptospira</taxon>
    </lineage>
</organism>
<gene>
    <name evidence="1" type="ORF">BES34_020680</name>
</gene>
<dbReference type="Gene3D" id="3.40.830.10">
    <property type="entry name" value="LigB-like"/>
    <property type="match status" value="1"/>
</dbReference>
<proteinExistence type="predicted"/>
<reference evidence="1" key="1">
    <citation type="submission" date="2018-01" db="EMBL/GenBank/DDBJ databases">
        <title>Genomic characterization of Leptospira inadai serogroup Lyme isolated from captured rat in Brazil and comparative analysis with human reference strain.</title>
        <authorList>
            <person name="Moreno L.Z."/>
            <person name="Loureiro A.P."/>
            <person name="Miraglia F."/>
            <person name="Kremer F.S."/>
            <person name="Eslabao M.R."/>
            <person name="Dellagostin O.A."/>
            <person name="Lilenbaum W."/>
            <person name="Moreno A.M."/>
        </authorList>
    </citation>
    <scope>NUCLEOTIDE SEQUENCE [LARGE SCALE GENOMIC DNA]</scope>
    <source>
        <strain evidence="1">M34/99</strain>
    </source>
</reference>
<sequence>EANETFKALILERDGKALSQYQNLGTAAQLAVPTPEHYIPMLYSLALASKNEEISFYNDKIQSTVSMTSFRIG</sequence>